<evidence type="ECO:0000256" key="14">
    <source>
        <dbReference type="SAM" id="Phobius"/>
    </source>
</evidence>
<name>A0A9W7ZW78_9FUNG</name>
<keyword evidence="7 14" id="KW-1133">Transmembrane helix</keyword>
<keyword evidence="6 11" id="KW-0256">Endoplasmic reticulum</keyword>
<evidence type="ECO:0000256" key="12">
    <source>
        <dbReference type="PIRSR" id="PIRSR000439-1"/>
    </source>
</evidence>
<evidence type="ECO:0000256" key="4">
    <source>
        <dbReference type="ARBA" id="ARBA00022679"/>
    </source>
</evidence>
<dbReference type="PIRSF" id="PIRSF000439">
    <property type="entry name" value="Oat_ACAT_DAG_ARE"/>
    <property type="match status" value="1"/>
</dbReference>
<dbReference type="Pfam" id="PF03062">
    <property type="entry name" value="MBOAT"/>
    <property type="match status" value="1"/>
</dbReference>
<feature type="transmembrane region" description="Helical" evidence="14">
    <location>
        <begin position="162"/>
        <end position="183"/>
    </location>
</feature>
<dbReference type="GO" id="GO:0004144">
    <property type="term" value="F:diacylglycerol O-acyltransferase activity"/>
    <property type="evidence" value="ECO:0007669"/>
    <property type="project" value="UniProtKB-ARBA"/>
</dbReference>
<evidence type="ECO:0000256" key="1">
    <source>
        <dbReference type="ARBA" id="ARBA00004477"/>
    </source>
</evidence>
<feature type="transmembrane region" description="Helical" evidence="14">
    <location>
        <begin position="425"/>
        <end position="444"/>
    </location>
</feature>
<comment type="similarity">
    <text evidence="3 11">Belongs to the membrane-bound acyltransferase family. Sterol o-acyltransferase subfamily.</text>
</comment>
<accession>A0A9W7ZW78</accession>
<dbReference type="Proteomes" id="UP001150538">
    <property type="component" value="Unassembled WGS sequence"/>
</dbReference>
<dbReference type="InterPro" id="IPR014371">
    <property type="entry name" value="Oat_ACAT_DAG_ARE"/>
</dbReference>
<evidence type="ECO:0000256" key="13">
    <source>
        <dbReference type="SAM" id="MobiDB-lite"/>
    </source>
</evidence>
<dbReference type="InterPro" id="IPR004299">
    <property type="entry name" value="MBOAT_fam"/>
</dbReference>
<evidence type="ECO:0000313" key="16">
    <source>
        <dbReference type="Proteomes" id="UP001150538"/>
    </source>
</evidence>
<keyword evidence="8 11" id="KW-0472">Membrane</keyword>
<feature type="transmembrane region" description="Helical" evidence="14">
    <location>
        <begin position="573"/>
        <end position="593"/>
    </location>
</feature>
<evidence type="ECO:0000256" key="7">
    <source>
        <dbReference type="ARBA" id="ARBA00022989"/>
    </source>
</evidence>
<feature type="transmembrane region" description="Helical" evidence="14">
    <location>
        <begin position="547"/>
        <end position="567"/>
    </location>
</feature>
<dbReference type="PANTHER" id="PTHR10408">
    <property type="entry name" value="STEROL O-ACYLTRANSFERASE"/>
    <property type="match status" value="1"/>
</dbReference>
<feature type="transmembrane region" description="Helical" evidence="14">
    <location>
        <begin position="287"/>
        <end position="306"/>
    </location>
</feature>
<evidence type="ECO:0000256" key="6">
    <source>
        <dbReference type="ARBA" id="ARBA00022824"/>
    </source>
</evidence>
<dbReference type="GO" id="GO:0005789">
    <property type="term" value="C:endoplasmic reticulum membrane"/>
    <property type="evidence" value="ECO:0007669"/>
    <property type="project" value="UniProtKB-SubCell"/>
</dbReference>
<feature type="region of interest" description="Disordered" evidence="13">
    <location>
        <begin position="1"/>
        <end position="135"/>
    </location>
</feature>
<feature type="compositionally biased region" description="Low complexity" evidence="13">
    <location>
        <begin position="79"/>
        <end position="107"/>
    </location>
</feature>
<evidence type="ECO:0000256" key="5">
    <source>
        <dbReference type="ARBA" id="ARBA00022692"/>
    </source>
</evidence>
<evidence type="ECO:0000256" key="3">
    <source>
        <dbReference type="ARBA" id="ARBA00009010"/>
    </source>
</evidence>
<evidence type="ECO:0000256" key="9">
    <source>
        <dbReference type="ARBA" id="ARBA00023315"/>
    </source>
</evidence>
<dbReference type="AlphaFoldDB" id="A0A9W7ZW78"/>
<organism evidence="15 16">
    <name type="scientific">Mycoemilia scoparia</name>
    <dbReference type="NCBI Taxonomy" id="417184"/>
    <lineage>
        <taxon>Eukaryota</taxon>
        <taxon>Fungi</taxon>
        <taxon>Fungi incertae sedis</taxon>
        <taxon>Zoopagomycota</taxon>
        <taxon>Kickxellomycotina</taxon>
        <taxon>Kickxellomycetes</taxon>
        <taxon>Kickxellales</taxon>
        <taxon>Kickxellaceae</taxon>
        <taxon>Mycoemilia</taxon>
    </lineage>
</organism>
<evidence type="ECO:0000256" key="10">
    <source>
        <dbReference type="ARBA" id="ARBA00023568"/>
    </source>
</evidence>
<feature type="transmembrane region" description="Helical" evidence="14">
    <location>
        <begin position="262"/>
        <end position="281"/>
    </location>
</feature>
<keyword evidence="16" id="KW-1185">Reference proteome</keyword>
<comment type="subcellular location">
    <subcellularLocation>
        <location evidence="1 11">Endoplasmic reticulum membrane</location>
        <topology evidence="1 11">Multi-pass membrane protein</topology>
    </subcellularLocation>
</comment>
<feature type="compositionally biased region" description="Polar residues" evidence="13">
    <location>
        <begin position="36"/>
        <end position="49"/>
    </location>
</feature>
<sequence length="637" mass="71491">MSTYKTESKISSAGSTLSGLASVHKEQDRKSKYSEKNTSGKYETSSVDDSTLPPSPQSLDHSPDALGEESRGDYFDPQSGSNCSSPGSLSSSSSTTSRHIRRLSLSPTPTPPPAAVSEAKASHEAKASKRPKKPYPQATVIHSKVQISVLDKEARAISYHGLINFALLLLSGTIIRLGLENYLKYGILVHFPWNLFADKDWKYVFSLFAMVGTCLAFGYRIEKYASVTAVARTTAITTKPSKRQQKAIPYDALDHTVMRIHAINLLTVLLVPSFVTFYMIYNPLLGTIAMTASCLAFLKLYSWAATNLDLRRAYRLGDDAFSKDPLMHSSMQGLTVVYLKDRQARPKHGDSASAQGNEKQKLSIPTARADAVVNPSNAVLYKVKYPNNITAKNFSYFLAAPTLCYQPSYPCQVGPIRKKFVAKRLTELCLIMVALYILIYQYALPTLTNSIRAMDENNAAWISERVLKLSVISATFWILGFYALFHSLLNLVAELLRFADRTFYLDWWNSVDLGAYWKEWNLPVHYFCKRHILMPLTSPPFNMSTKVGVMVTFLISAIMHELLIGVPTHSIKGYSFVGMLMQVPLIYLTHTLVKWRGEESGLGNMVFWVSFCIVGQPFLVVRYYYDWMKNVYPEMNP</sequence>
<comment type="caution">
    <text evidence="15">The sequence shown here is derived from an EMBL/GenBank/DDBJ whole genome shotgun (WGS) entry which is preliminary data.</text>
</comment>
<keyword evidence="9 11" id="KW-0012">Acyltransferase</keyword>
<feature type="transmembrane region" description="Helical" evidence="14">
    <location>
        <begin position="203"/>
        <end position="221"/>
    </location>
</feature>
<gene>
    <name evidence="15" type="ORF">H4219_002932</name>
</gene>
<feature type="compositionally biased region" description="Basic and acidic residues" evidence="13">
    <location>
        <begin position="23"/>
        <end position="35"/>
    </location>
</feature>
<dbReference type="PANTHER" id="PTHR10408:SF7">
    <property type="entry name" value="DIACYLGLYCEROL O-ACYLTRANSFERASE 1"/>
    <property type="match status" value="1"/>
</dbReference>
<keyword evidence="5 14" id="KW-0812">Transmembrane</keyword>
<comment type="pathway">
    <text evidence="2">Lipid metabolism.</text>
</comment>
<keyword evidence="4 11" id="KW-0808">Transferase</keyword>
<feature type="transmembrane region" description="Helical" evidence="14">
    <location>
        <begin position="605"/>
        <end position="625"/>
    </location>
</feature>
<dbReference type="GO" id="GO:0019432">
    <property type="term" value="P:triglyceride biosynthetic process"/>
    <property type="evidence" value="ECO:0007669"/>
    <property type="project" value="TreeGrafter"/>
</dbReference>
<dbReference type="OrthoDB" id="10039049at2759"/>
<proteinExistence type="inferred from homology"/>
<feature type="transmembrane region" description="Helical" evidence="14">
    <location>
        <begin position="471"/>
        <end position="493"/>
    </location>
</feature>
<reference evidence="15" key="1">
    <citation type="submission" date="2022-07" db="EMBL/GenBank/DDBJ databases">
        <title>Phylogenomic reconstructions and comparative analyses of Kickxellomycotina fungi.</title>
        <authorList>
            <person name="Reynolds N.K."/>
            <person name="Stajich J.E."/>
            <person name="Barry K."/>
            <person name="Grigoriev I.V."/>
            <person name="Crous P."/>
            <person name="Smith M.E."/>
        </authorList>
    </citation>
    <scope>NUCLEOTIDE SEQUENCE</scope>
    <source>
        <strain evidence="15">NBRC 100468</strain>
    </source>
</reference>
<feature type="active site" evidence="12">
    <location>
        <position position="560"/>
    </location>
</feature>
<evidence type="ECO:0000313" key="15">
    <source>
        <dbReference type="EMBL" id="KAJ1917888.1"/>
    </source>
</evidence>
<dbReference type="EMBL" id="JANBPU010000059">
    <property type="protein sequence ID" value="KAJ1917888.1"/>
    <property type="molecule type" value="Genomic_DNA"/>
</dbReference>
<protein>
    <recommendedName>
        <fullName evidence="11">O-acyltransferase</fullName>
    </recommendedName>
</protein>
<comment type="function">
    <text evidence="10">Sterol O-acyltransferase that catalyzes the formation of stery esters.</text>
</comment>
<evidence type="ECO:0000256" key="2">
    <source>
        <dbReference type="ARBA" id="ARBA00005189"/>
    </source>
</evidence>
<evidence type="ECO:0000256" key="8">
    <source>
        <dbReference type="ARBA" id="ARBA00023136"/>
    </source>
</evidence>
<feature type="compositionally biased region" description="Low complexity" evidence="13">
    <location>
        <begin position="11"/>
        <end position="22"/>
    </location>
</feature>
<evidence type="ECO:0000256" key="11">
    <source>
        <dbReference type="PIRNR" id="PIRNR000439"/>
    </source>
</evidence>